<protein>
    <recommendedName>
        <fullName evidence="5">Secreted protein</fullName>
    </recommendedName>
</protein>
<gene>
    <name evidence="3" type="ORF">DdX_10057</name>
</gene>
<comment type="caution">
    <text evidence="3">The sequence shown here is derived from an EMBL/GenBank/DDBJ whole genome shotgun (WGS) entry which is preliminary data.</text>
</comment>
<dbReference type="AlphaFoldDB" id="A0AAD4N0P6"/>
<reference evidence="3" key="1">
    <citation type="submission" date="2022-01" db="EMBL/GenBank/DDBJ databases">
        <title>Genome Sequence Resource for Two Populations of Ditylenchus destructor, the Migratory Endoparasitic Phytonematode.</title>
        <authorList>
            <person name="Zhang H."/>
            <person name="Lin R."/>
            <person name="Xie B."/>
        </authorList>
    </citation>
    <scope>NUCLEOTIDE SEQUENCE</scope>
    <source>
        <strain evidence="3">BazhouSP</strain>
    </source>
</reference>
<feature type="signal peptide" evidence="2">
    <location>
        <begin position="1"/>
        <end position="24"/>
    </location>
</feature>
<dbReference type="EMBL" id="JAKKPZ010000021">
    <property type="protein sequence ID" value="KAI1711595.1"/>
    <property type="molecule type" value="Genomic_DNA"/>
</dbReference>
<evidence type="ECO:0008006" key="5">
    <source>
        <dbReference type="Google" id="ProtNLM"/>
    </source>
</evidence>
<organism evidence="3 4">
    <name type="scientific">Ditylenchus destructor</name>
    <dbReference type="NCBI Taxonomy" id="166010"/>
    <lineage>
        <taxon>Eukaryota</taxon>
        <taxon>Metazoa</taxon>
        <taxon>Ecdysozoa</taxon>
        <taxon>Nematoda</taxon>
        <taxon>Chromadorea</taxon>
        <taxon>Rhabditida</taxon>
        <taxon>Tylenchina</taxon>
        <taxon>Tylenchomorpha</taxon>
        <taxon>Sphaerularioidea</taxon>
        <taxon>Anguinidae</taxon>
        <taxon>Anguininae</taxon>
        <taxon>Ditylenchus</taxon>
    </lineage>
</organism>
<feature type="chain" id="PRO_5041970534" description="Secreted protein" evidence="2">
    <location>
        <begin position="25"/>
        <end position="102"/>
    </location>
</feature>
<evidence type="ECO:0000256" key="2">
    <source>
        <dbReference type="SAM" id="SignalP"/>
    </source>
</evidence>
<evidence type="ECO:0000256" key="1">
    <source>
        <dbReference type="SAM" id="MobiDB-lite"/>
    </source>
</evidence>
<name>A0AAD4N0P6_9BILA</name>
<evidence type="ECO:0000313" key="4">
    <source>
        <dbReference type="Proteomes" id="UP001201812"/>
    </source>
</evidence>
<keyword evidence="4" id="KW-1185">Reference proteome</keyword>
<evidence type="ECO:0000313" key="3">
    <source>
        <dbReference type="EMBL" id="KAI1711595.1"/>
    </source>
</evidence>
<feature type="compositionally biased region" description="Basic and acidic residues" evidence="1">
    <location>
        <begin position="37"/>
        <end position="50"/>
    </location>
</feature>
<accession>A0AAD4N0P6</accession>
<dbReference type="Proteomes" id="UP001201812">
    <property type="component" value="Unassembled WGS sequence"/>
</dbReference>
<feature type="compositionally biased region" description="Basic and acidic residues" evidence="1">
    <location>
        <begin position="63"/>
        <end position="83"/>
    </location>
</feature>
<proteinExistence type="predicted"/>
<keyword evidence="2" id="KW-0732">Signal</keyword>
<feature type="region of interest" description="Disordered" evidence="1">
    <location>
        <begin position="27"/>
        <end position="102"/>
    </location>
</feature>
<sequence>MDMPLSKTLIVCALLCMYIVSIQAPTSKDTNSLSPNLERDDRAHREDYPMERTNLYGGMVVDRQPDEEFQRDRANRLADEQRRTPARTRSRGAHAGGHTGGQ</sequence>